<reference evidence="1 2" key="1">
    <citation type="submission" date="2017-11" db="EMBL/GenBank/DDBJ databases">
        <title>De novo assembly and phasing of dikaryotic genomes from two isolates of Puccinia coronata f. sp. avenae, the causal agent of oat crown rust.</title>
        <authorList>
            <person name="Miller M.E."/>
            <person name="Zhang Y."/>
            <person name="Omidvar V."/>
            <person name="Sperschneider J."/>
            <person name="Schwessinger B."/>
            <person name="Raley C."/>
            <person name="Palmer J.M."/>
            <person name="Garnica D."/>
            <person name="Upadhyaya N."/>
            <person name="Rathjen J."/>
            <person name="Taylor J.M."/>
            <person name="Park R.F."/>
            <person name="Dodds P.N."/>
            <person name="Hirsch C.D."/>
            <person name="Kianian S.F."/>
            <person name="Figueroa M."/>
        </authorList>
    </citation>
    <scope>NUCLEOTIDE SEQUENCE [LARGE SCALE GENOMIC DNA]</scope>
    <source>
        <strain evidence="1">12NC29</strain>
    </source>
</reference>
<dbReference type="AlphaFoldDB" id="A0A2N5W9A5"/>
<gene>
    <name evidence="1" type="ORF">PCANC_00216</name>
</gene>
<dbReference type="EMBL" id="PGCJ01000001">
    <property type="protein sequence ID" value="PLW58816.1"/>
    <property type="molecule type" value="Genomic_DNA"/>
</dbReference>
<protein>
    <recommendedName>
        <fullName evidence="3">PUM-HD domain-containing protein</fullName>
    </recommendedName>
</protein>
<dbReference type="STRING" id="200324.A0A2N5W9A5"/>
<sequence length="159" mass="17575">MTCSFELFAEQVIDLLSKLFAEQVIDLLSELFAEKVIDLLSELFAEQVIDLLSEDLAEQVIDLLSEDLAEQVIDLLSEDLAEQATSQLFASRLLACSAKISPSRPPVSSLRAGYWPAQQRSRRAGQRSALCKQVIGLLAKLLEEQAISLLGEELAKQVQ</sequence>
<evidence type="ECO:0000313" key="1">
    <source>
        <dbReference type="EMBL" id="PLW58816.1"/>
    </source>
</evidence>
<evidence type="ECO:0008006" key="3">
    <source>
        <dbReference type="Google" id="ProtNLM"/>
    </source>
</evidence>
<evidence type="ECO:0000313" key="2">
    <source>
        <dbReference type="Proteomes" id="UP000235388"/>
    </source>
</evidence>
<dbReference type="SUPFAM" id="SSF158791">
    <property type="entry name" value="MgtE N-terminal domain-like"/>
    <property type="match status" value="1"/>
</dbReference>
<dbReference type="Proteomes" id="UP000235388">
    <property type="component" value="Unassembled WGS sequence"/>
</dbReference>
<name>A0A2N5W9A5_9BASI</name>
<comment type="caution">
    <text evidence="1">The sequence shown here is derived from an EMBL/GenBank/DDBJ whole genome shotgun (WGS) entry which is preliminary data.</text>
</comment>
<accession>A0A2N5W9A5</accession>
<proteinExistence type="predicted"/>
<keyword evidence="2" id="KW-1185">Reference proteome</keyword>
<organism evidence="1 2">
    <name type="scientific">Puccinia coronata f. sp. avenae</name>
    <dbReference type="NCBI Taxonomy" id="200324"/>
    <lineage>
        <taxon>Eukaryota</taxon>
        <taxon>Fungi</taxon>
        <taxon>Dikarya</taxon>
        <taxon>Basidiomycota</taxon>
        <taxon>Pucciniomycotina</taxon>
        <taxon>Pucciniomycetes</taxon>
        <taxon>Pucciniales</taxon>
        <taxon>Pucciniaceae</taxon>
        <taxon>Puccinia</taxon>
    </lineage>
</organism>